<dbReference type="Pfam" id="PF03190">
    <property type="entry name" value="Thioredox_DsbH"/>
    <property type="match status" value="1"/>
</dbReference>
<dbReference type="Gene3D" id="3.40.30.10">
    <property type="entry name" value="Glutaredoxin"/>
    <property type="match status" value="1"/>
</dbReference>
<dbReference type="AlphaFoldDB" id="A0A5B9P5J1"/>
<dbReference type="CDD" id="cd02955">
    <property type="entry name" value="SSP411"/>
    <property type="match status" value="1"/>
</dbReference>
<evidence type="ECO:0000259" key="2">
    <source>
        <dbReference type="Pfam" id="PF03190"/>
    </source>
</evidence>
<dbReference type="EC" id="5.1.3.11" evidence="3"/>
<organism evidence="3 4">
    <name type="scientific">Mariniblastus fucicola</name>
    <dbReference type="NCBI Taxonomy" id="980251"/>
    <lineage>
        <taxon>Bacteria</taxon>
        <taxon>Pseudomonadati</taxon>
        <taxon>Planctomycetota</taxon>
        <taxon>Planctomycetia</taxon>
        <taxon>Pirellulales</taxon>
        <taxon>Pirellulaceae</taxon>
        <taxon>Mariniblastus</taxon>
    </lineage>
</organism>
<dbReference type="PANTHER" id="PTHR42899:SF1">
    <property type="entry name" value="SPERMATOGENESIS-ASSOCIATED PROTEIN 20"/>
    <property type="match status" value="1"/>
</dbReference>
<name>A0A5B9P5J1_9BACT</name>
<evidence type="ECO:0000256" key="1">
    <source>
        <dbReference type="SAM" id="MobiDB-lite"/>
    </source>
</evidence>
<feature type="compositionally biased region" description="Basic and acidic residues" evidence="1">
    <location>
        <begin position="27"/>
        <end position="38"/>
    </location>
</feature>
<dbReference type="InterPro" id="IPR024705">
    <property type="entry name" value="Ssp411"/>
</dbReference>
<accession>A0A5B9P5J1</accession>
<reference evidence="3 4" key="1">
    <citation type="submission" date="2019-08" db="EMBL/GenBank/DDBJ databases">
        <title>Deep-cultivation of Planctomycetes and their phenomic and genomic characterization uncovers novel biology.</title>
        <authorList>
            <person name="Wiegand S."/>
            <person name="Jogler M."/>
            <person name="Boedeker C."/>
            <person name="Pinto D."/>
            <person name="Vollmers J."/>
            <person name="Rivas-Marin E."/>
            <person name="Kohn T."/>
            <person name="Peeters S.H."/>
            <person name="Heuer A."/>
            <person name="Rast P."/>
            <person name="Oberbeckmann S."/>
            <person name="Bunk B."/>
            <person name="Jeske O."/>
            <person name="Meyerdierks A."/>
            <person name="Storesund J.E."/>
            <person name="Kallscheuer N."/>
            <person name="Luecker S."/>
            <person name="Lage O.M."/>
            <person name="Pohl T."/>
            <person name="Merkel B.J."/>
            <person name="Hornburger P."/>
            <person name="Mueller R.-W."/>
            <person name="Bruemmer F."/>
            <person name="Labrenz M."/>
            <person name="Spormann A.M."/>
            <person name="Op den Camp H."/>
            <person name="Overmann J."/>
            <person name="Amann R."/>
            <person name="Jetten M.S.M."/>
            <person name="Mascher T."/>
            <person name="Medema M.H."/>
            <person name="Devos D.P."/>
            <person name="Kaster A.-K."/>
            <person name="Ovreas L."/>
            <person name="Rohde M."/>
            <person name="Galperin M.Y."/>
            <person name="Jogler C."/>
        </authorList>
    </citation>
    <scope>NUCLEOTIDE SEQUENCE [LARGE SCALE GENOMIC DNA]</scope>
    <source>
        <strain evidence="3 4">FC18</strain>
    </source>
</reference>
<dbReference type="PIRSF" id="PIRSF006402">
    <property type="entry name" value="UCP006402_thioredoxin"/>
    <property type="match status" value="1"/>
</dbReference>
<feature type="domain" description="Spermatogenesis-associated protein 20-like TRX" evidence="2">
    <location>
        <begin position="40"/>
        <end position="207"/>
    </location>
</feature>
<dbReference type="InterPro" id="IPR012341">
    <property type="entry name" value="6hp_glycosidase-like_sf"/>
</dbReference>
<dbReference type="KEGG" id="mff:MFFC18_00370"/>
<keyword evidence="4" id="KW-1185">Reference proteome</keyword>
<dbReference type="GO" id="GO:0047736">
    <property type="term" value="F:cellobiose epimerase activity"/>
    <property type="evidence" value="ECO:0007669"/>
    <property type="project" value="UniProtKB-EC"/>
</dbReference>
<dbReference type="Gene3D" id="1.50.10.10">
    <property type="match status" value="2"/>
</dbReference>
<gene>
    <name evidence="3" type="ORF">MFFC18_00370</name>
</gene>
<dbReference type="STRING" id="980251.GCA_001642875_03724"/>
<protein>
    <submittedName>
        <fullName evidence="3">Cellobiose 2-epimerase</fullName>
        <ecNumber evidence="3">5.1.3.11</ecNumber>
    </submittedName>
</protein>
<evidence type="ECO:0000313" key="3">
    <source>
        <dbReference type="EMBL" id="QEG20190.1"/>
    </source>
</evidence>
<dbReference type="EMBL" id="CP042912">
    <property type="protein sequence ID" value="QEG20190.1"/>
    <property type="molecule type" value="Genomic_DNA"/>
</dbReference>
<proteinExistence type="predicted"/>
<sequence length="646" mass="72970">MPLLILAVGCSSPNEDLVKTSQAQEQAAEKSLDEDAKKHTNALAKESSPYLLMHAHNPVNWYPWSEESLQKARDEGKPIFLSVGYSSCHWCHVMERESFLDEEIASFLNENFICIKVDREERPDVDQIYMESLNVYNQLTRNGQGGGWPLSMFLTSEGKPFFGGTYFPARDGDRGVRVGFLSVVKRIRDSWNDNRDGVTKMADQLTEITRSQLEGSPPLAAKKIKGSWTKRALQQLKRSFDPEWGGFGFVAATPDRPKFPEPSNLLLLQEWIRQQPDGEEKENAKNMLAKTLSKMALGGMYDHLGGGFHRYSVDRFWAIPHFEKMLYDNGQLASVYAEAYKLDPKPEYKRTVEGLLAFVEREMTSPEGGFYSALDAESEGVEGKFYRWEKDEVQKILGDDAFKLFAETYRLNEAPNFESEYYAPQLKSALDAETDAKLVDSRKKLFDVRAKRPRPLLDNKILTGWNGMMIRGFADAGRVFENAHYVDVASRAADFALTKLTDEEGRLWRTNTDGESKLNAYLEDYACLIEGLLALHKATDDKKWIDAAVKLQAKQDELFWDEKNGGYFYTSKDHETLIIRTKRAADGAQPSGSSVSANNLIYLANATKDDSFKDKALATVLSASGLMDKYPTIAPRMLIAALKLKK</sequence>
<dbReference type="Proteomes" id="UP000322214">
    <property type="component" value="Chromosome"/>
</dbReference>
<dbReference type="InterPro" id="IPR036249">
    <property type="entry name" value="Thioredoxin-like_sf"/>
</dbReference>
<evidence type="ECO:0000313" key="4">
    <source>
        <dbReference type="Proteomes" id="UP000322214"/>
    </source>
</evidence>
<dbReference type="SUPFAM" id="SSF52833">
    <property type="entry name" value="Thioredoxin-like"/>
    <property type="match status" value="1"/>
</dbReference>
<keyword evidence="3" id="KW-0413">Isomerase</keyword>
<dbReference type="InterPro" id="IPR004879">
    <property type="entry name" value="Ssp411-like_TRX"/>
</dbReference>
<dbReference type="InterPro" id="IPR008928">
    <property type="entry name" value="6-hairpin_glycosidase_sf"/>
</dbReference>
<dbReference type="GO" id="GO:0005975">
    <property type="term" value="P:carbohydrate metabolic process"/>
    <property type="evidence" value="ECO:0007669"/>
    <property type="project" value="InterPro"/>
</dbReference>
<dbReference type="OrthoDB" id="9762614at2"/>
<dbReference type="SUPFAM" id="SSF48208">
    <property type="entry name" value="Six-hairpin glycosidases"/>
    <property type="match status" value="1"/>
</dbReference>
<dbReference type="PANTHER" id="PTHR42899">
    <property type="entry name" value="SPERMATOGENESIS-ASSOCIATED PROTEIN 20"/>
    <property type="match status" value="1"/>
</dbReference>
<feature type="region of interest" description="Disordered" evidence="1">
    <location>
        <begin position="19"/>
        <end position="39"/>
    </location>
</feature>